<dbReference type="Gene3D" id="1.10.10.10">
    <property type="entry name" value="Winged helix-like DNA-binding domain superfamily/Winged helix DNA-binding domain"/>
    <property type="match status" value="1"/>
</dbReference>
<dbReference type="PROSITE" id="PS51071">
    <property type="entry name" value="HTH_RPIR"/>
    <property type="match status" value="1"/>
</dbReference>
<comment type="caution">
    <text evidence="2">The sequence shown here is derived from an EMBL/GenBank/DDBJ whole genome shotgun (WGS) entry which is preliminary data.</text>
</comment>
<evidence type="ECO:0000313" key="3">
    <source>
        <dbReference type="Proteomes" id="UP000782705"/>
    </source>
</evidence>
<dbReference type="InterPro" id="IPR036388">
    <property type="entry name" value="WH-like_DNA-bd_sf"/>
</dbReference>
<dbReference type="Gene3D" id="3.40.50.10490">
    <property type="entry name" value="Glucose-6-phosphate isomerase like protein, domain 1"/>
    <property type="match status" value="1"/>
</dbReference>
<gene>
    <name evidence="2" type="ORF">BAU17_07720</name>
</gene>
<feature type="domain" description="HTH rpiR-type" evidence="1">
    <location>
        <begin position="3"/>
        <end position="79"/>
    </location>
</feature>
<evidence type="ECO:0000313" key="2">
    <source>
        <dbReference type="EMBL" id="KAF1303010.1"/>
    </source>
</evidence>
<dbReference type="PANTHER" id="PTHR30514">
    <property type="entry name" value="GLUCOKINASE"/>
    <property type="match status" value="1"/>
</dbReference>
<name>A0ABQ6YY61_9ENTE</name>
<sequence length="266" mass="31338">MDPITKLYSYFNTENSQSTYYKLTEFVLENVKRLPELSISDFAEATFVSKATITRFIHFIGFENYHEFKKYFRRLNSNSRLSFLKLTNHEVNQIKDFPADFLQQYTQQIIQAIQDTAQTMNLEEIDLLVQAVNKAEHVAFLGYSDSNIIAKDIQLGCLAIGKKIEVAESSEKFSDIVTRFSEQDLIVILSNYGNFFNHYQSFYDLLLTKNIPLVLVTQNYSSMDSFRFQQTIYLTTKRQLNIGNYPMRIFSEYFVRRMMFYENTTF</sequence>
<dbReference type="PANTHER" id="PTHR30514:SF1">
    <property type="entry name" value="HTH-TYPE TRANSCRIPTIONAL REGULATOR HEXR-RELATED"/>
    <property type="match status" value="1"/>
</dbReference>
<evidence type="ECO:0000259" key="1">
    <source>
        <dbReference type="PROSITE" id="PS51071"/>
    </source>
</evidence>
<reference evidence="2 3" key="1">
    <citation type="submission" date="2016-06" db="EMBL/GenBank/DDBJ databases">
        <title>Four novel species of enterococci isolated from chicken manure.</title>
        <authorList>
            <person name="Van Tyne D."/>
        </authorList>
    </citation>
    <scope>NUCLEOTIDE SEQUENCE [LARGE SCALE GENOMIC DNA]</scope>
    <source>
        <strain evidence="2 3">CU12B</strain>
    </source>
</reference>
<dbReference type="Proteomes" id="UP000782705">
    <property type="component" value="Unassembled WGS sequence"/>
</dbReference>
<dbReference type="SUPFAM" id="SSF46689">
    <property type="entry name" value="Homeodomain-like"/>
    <property type="match status" value="1"/>
</dbReference>
<organism evidence="2 3">
    <name type="scientific">Candidatus Enterococcus willemsii</name>
    <dbReference type="NCBI Taxonomy" id="1857215"/>
    <lineage>
        <taxon>Bacteria</taxon>
        <taxon>Bacillati</taxon>
        <taxon>Bacillota</taxon>
        <taxon>Bacilli</taxon>
        <taxon>Lactobacillales</taxon>
        <taxon>Enterococcaceae</taxon>
        <taxon>Enterococcus</taxon>
    </lineage>
</organism>
<dbReference type="SUPFAM" id="SSF53697">
    <property type="entry name" value="SIS domain"/>
    <property type="match status" value="1"/>
</dbReference>
<accession>A0ABQ6YY61</accession>
<dbReference type="InterPro" id="IPR000281">
    <property type="entry name" value="HTH_RpiR"/>
</dbReference>
<dbReference type="RefSeq" id="WP_161902380.1">
    <property type="nucleotide sequence ID" value="NZ_MAEL01000044.1"/>
</dbReference>
<protein>
    <recommendedName>
        <fullName evidence="1">HTH rpiR-type domain-containing protein</fullName>
    </recommendedName>
</protein>
<dbReference type="InterPro" id="IPR047640">
    <property type="entry name" value="RpiR-like"/>
</dbReference>
<dbReference type="InterPro" id="IPR046348">
    <property type="entry name" value="SIS_dom_sf"/>
</dbReference>
<proteinExistence type="predicted"/>
<dbReference type="Pfam" id="PF01418">
    <property type="entry name" value="HTH_6"/>
    <property type="match status" value="1"/>
</dbReference>
<dbReference type="EMBL" id="MAEL01000044">
    <property type="protein sequence ID" value="KAF1303010.1"/>
    <property type="molecule type" value="Genomic_DNA"/>
</dbReference>
<dbReference type="InterPro" id="IPR009057">
    <property type="entry name" value="Homeodomain-like_sf"/>
</dbReference>
<keyword evidence="3" id="KW-1185">Reference proteome</keyword>